<dbReference type="Pfam" id="PF04024">
    <property type="entry name" value="PspC"/>
    <property type="match status" value="1"/>
</dbReference>
<dbReference type="InterPro" id="IPR007168">
    <property type="entry name" value="Phageshock_PspC_N"/>
</dbReference>
<evidence type="ECO:0000256" key="3">
    <source>
        <dbReference type="ARBA" id="ARBA00022692"/>
    </source>
</evidence>
<evidence type="ECO:0000313" key="8">
    <source>
        <dbReference type="EMBL" id="MCZ0861085.1"/>
    </source>
</evidence>
<evidence type="ECO:0000256" key="5">
    <source>
        <dbReference type="ARBA" id="ARBA00023136"/>
    </source>
</evidence>
<dbReference type="PANTHER" id="PTHR33885">
    <property type="entry name" value="PHAGE SHOCK PROTEIN C"/>
    <property type="match status" value="1"/>
</dbReference>
<keyword evidence="3 6" id="KW-0812">Transmembrane</keyword>
<keyword evidence="4 6" id="KW-1133">Transmembrane helix</keyword>
<comment type="subcellular location">
    <subcellularLocation>
        <location evidence="1">Cell membrane</location>
        <topology evidence="1">Single-pass membrane protein</topology>
    </subcellularLocation>
</comment>
<accession>A0ABT4IH66</accession>
<proteinExistence type="predicted"/>
<name>A0ABT4IH66_9EURY</name>
<dbReference type="EMBL" id="JAPTGB010000015">
    <property type="protein sequence ID" value="MCZ0861085.1"/>
    <property type="molecule type" value="Genomic_DNA"/>
</dbReference>
<feature type="domain" description="Phage shock protein PspC N-terminal" evidence="7">
    <location>
        <begin position="3"/>
        <end position="64"/>
    </location>
</feature>
<dbReference type="PANTHER" id="PTHR33885:SF3">
    <property type="entry name" value="PHAGE SHOCK PROTEIN C"/>
    <property type="match status" value="1"/>
</dbReference>
<feature type="transmembrane region" description="Helical" evidence="6">
    <location>
        <begin position="34"/>
        <end position="62"/>
    </location>
</feature>
<gene>
    <name evidence="8" type="ORF">O0S10_07580</name>
</gene>
<evidence type="ECO:0000256" key="2">
    <source>
        <dbReference type="ARBA" id="ARBA00022475"/>
    </source>
</evidence>
<dbReference type="InterPro" id="IPR052027">
    <property type="entry name" value="PspC"/>
</dbReference>
<evidence type="ECO:0000256" key="4">
    <source>
        <dbReference type="ARBA" id="ARBA00022989"/>
    </source>
</evidence>
<evidence type="ECO:0000256" key="6">
    <source>
        <dbReference type="SAM" id="Phobius"/>
    </source>
</evidence>
<keyword evidence="5 6" id="KW-0472">Membrane</keyword>
<evidence type="ECO:0000256" key="1">
    <source>
        <dbReference type="ARBA" id="ARBA00004162"/>
    </source>
</evidence>
<comment type="caution">
    <text evidence="8">The sequence shown here is derived from an EMBL/GenBank/DDBJ whole genome shotgun (WGS) entry which is preliminary data.</text>
</comment>
<dbReference type="RefSeq" id="WP_268925281.1">
    <property type="nucleotide sequence ID" value="NZ_JAPTGB010000015.1"/>
</dbReference>
<reference evidence="8" key="1">
    <citation type="submission" date="2022-12" db="EMBL/GenBank/DDBJ databases">
        <title>Isolation and characterisation of novel Methanocorpusculum spp. from native Australian herbivores indicates the genus is ancestrally host-associated.</title>
        <authorList>
            <person name="Volmer J.G."/>
            <person name="Soo R.M."/>
            <person name="Evans P.N."/>
            <person name="Hoedt E.C."/>
            <person name="Astorga Alsina A.L."/>
            <person name="Woodcroft B.J."/>
            <person name="Tyson G.W."/>
            <person name="Hugenholtz P."/>
            <person name="Morrison M."/>
        </authorList>
    </citation>
    <scope>NUCLEOTIDE SEQUENCE</scope>
    <source>
        <strain evidence="8">MG</strain>
    </source>
</reference>
<keyword evidence="9" id="KW-1185">Reference proteome</keyword>
<dbReference type="Proteomes" id="UP001141422">
    <property type="component" value="Unassembled WGS sequence"/>
</dbReference>
<sequence length="85" mass="9449">MEKPLYRSANNRWVAGVCGGIAEYTKIPSILIRLLFIALCLIGLPFWTIILVLLYLAASFYLPAAPGRKPIKDPGVIDAEFEVKE</sequence>
<protein>
    <submittedName>
        <fullName evidence="8">PspC domain-containing protein</fullName>
    </submittedName>
</protein>
<keyword evidence="2" id="KW-1003">Cell membrane</keyword>
<evidence type="ECO:0000313" key="9">
    <source>
        <dbReference type="Proteomes" id="UP001141422"/>
    </source>
</evidence>
<organism evidence="8 9">
    <name type="scientific">Methanocorpusculum petauri</name>
    <dbReference type="NCBI Taxonomy" id="3002863"/>
    <lineage>
        <taxon>Archaea</taxon>
        <taxon>Methanobacteriati</taxon>
        <taxon>Methanobacteriota</taxon>
        <taxon>Stenosarchaea group</taxon>
        <taxon>Methanomicrobia</taxon>
        <taxon>Methanomicrobiales</taxon>
        <taxon>Methanocorpusculaceae</taxon>
        <taxon>Methanocorpusculum</taxon>
    </lineage>
</organism>
<evidence type="ECO:0000259" key="7">
    <source>
        <dbReference type="Pfam" id="PF04024"/>
    </source>
</evidence>